<dbReference type="GO" id="GO:0016861">
    <property type="term" value="F:intramolecular oxidoreductase activity, interconverting aldoses and ketoses"/>
    <property type="evidence" value="ECO:0007669"/>
    <property type="project" value="UniProtKB-ARBA"/>
</dbReference>
<dbReference type="Proteomes" id="UP001300383">
    <property type="component" value="Unassembled WGS sequence"/>
</dbReference>
<name>A0AAP4B828_9FIRM</name>
<proteinExistence type="inferred from homology"/>
<keyword evidence="5" id="KW-1185">Reference proteome</keyword>
<comment type="similarity">
    <text evidence="1">Belongs to the LacAB/RpiB family.</text>
</comment>
<dbReference type="PIRSF" id="PIRSF005384">
    <property type="entry name" value="RpiB_LacA_B"/>
    <property type="match status" value="1"/>
</dbReference>
<dbReference type="InterPro" id="IPR003500">
    <property type="entry name" value="RpiB_LacA_LacB"/>
</dbReference>
<dbReference type="SUPFAM" id="SSF89623">
    <property type="entry name" value="Ribose/Galactose isomerase RpiB/AlsB"/>
    <property type="match status" value="1"/>
</dbReference>
<dbReference type="Pfam" id="PF02502">
    <property type="entry name" value="LacAB_rpiB"/>
    <property type="match status" value="1"/>
</dbReference>
<dbReference type="PANTHER" id="PTHR43732:SF1">
    <property type="entry name" value="RIBOSE 5-PHOSPHATE ISOMERASE"/>
    <property type="match status" value="1"/>
</dbReference>
<dbReference type="PANTHER" id="PTHR43732">
    <property type="entry name" value="RIBOSE 5-PHOSPHATE ISOMERASE-RELATED"/>
    <property type="match status" value="1"/>
</dbReference>
<dbReference type="InterPro" id="IPR036569">
    <property type="entry name" value="RpiB_LacA_LacB_sf"/>
</dbReference>
<accession>A0AAP4B828</accession>
<feature type="active site" description="Proton acceptor" evidence="3">
    <location>
        <position position="66"/>
    </location>
</feature>
<dbReference type="NCBIfam" id="NF004051">
    <property type="entry name" value="PRK05571.1"/>
    <property type="match status" value="1"/>
</dbReference>
<protein>
    <submittedName>
        <fullName evidence="4">RpiB/LacA/LacB family sugar-phosphate isomerase</fullName>
    </submittedName>
</protein>
<evidence type="ECO:0000256" key="3">
    <source>
        <dbReference type="PIRSR" id="PIRSR005384-1"/>
    </source>
</evidence>
<dbReference type="EMBL" id="JASGBQ010000003">
    <property type="protein sequence ID" value="MDI9241469.1"/>
    <property type="molecule type" value="Genomic_DNA"/>
</dbReference>
<comment type="caution">
    <text evidence="4">The sequence shown here is derived from an EMBL/GenBank/DDBJ whole genome shotgun (WGS) entry which is preliminary data.</text>
</comment>
<reference evidence="4 5" key="1">
    <citation type="submission" date="2023-05" db="EMBL/GenBank/DDBJ databases">
        <title>[ruminococcus] sp. nov., isolated from a pig farm feces dump.</title>
        <authorList>
            <person name="Chang Y.-H."/>
        </authorList>
    </citation>
    <scope>NUCLEOTIDE SEQUENCE [LARGE SCALE GENOMIC DNA]</scope>
    <source>
        <strain evidence="4 5">YH-rum2234</strain>
    </source>
</reference>
<evidence type="ECO:0000256" key="1">
    <source>
        <dbReference type="ARBA" id="ARBA00008754"/>
    </source>
</evidence>
<organism evidence="4 5">
    <name type="scientific">Fusibacillus kribbianus</name>
    <dbReference type="NCBI Taxonomy" id="3044208"/>
    <lineage>
        <taxon>Bacteria</taxon>
        <taxon>Bacillati</taxon>
        <taxon>Bacillota</taxon>
        <taxon>Clostridia</taxon>
        <taxon>Lachnospirales</taxon>
        <taxon>Lachnospiraceae</taxon>
        <taxon>Fusibacillus</taxon>
    </lineage>
</organism>
<dbReference type="AlphaFoldDB" id="A0AAP4B828"/>
<dbReference type="Gene3D" id="3.40.1400.10">
    <property type="entry name" value="Sugar-phosphate isomerase, RpiB/LacA/LacB"/>
    <property type="match status" value="1"/>
</dbReference>
<dbReference type="GO" id="GO:0005975">
    <property type="term" value="P:carbohydrate metabolic process"/>
    <property type="evidence" value="ECO:0007669"/>
    <property type="project" value="InterPro"/>
</dbReference>
<dbReference type="NCBIfam" id="TIGR00689">
    <property type="entry name" value="rpiB_lacA_lacB"/>
    <property type="match status" value="1"/>
</dbReference>
<sequence>MIISVGSDHAGYNLKKVMIPYIESLGHTVIDNGNNGPDDLVYFPDMAKKVCAPILEGKAERGVMFCGTGVGASVACNKIPGIRASIVHDYHCAHQCVEHDHVNVMCIGEKIVGEWLAPDLLKAFFEAKGNTDERTKHVIRLLDEMDKGYK</sequence>
<evidence type="ECO:0000256" key="2">
    <source>
        <dbReference type="ARBA" id="ARBA00023235"/>
    </source>
</evidence>
<evidence type="ECO:0000313" key="5">
    <source>
        <dbReference type="Proteomes" id="UP001300383"/>
    </source>
</evidence>
<keyword evidence="2 4" id="KW-0413">Isomerase</keyword>
<gene>
    <name evidence="4" type="ORF">QJ036_03125</name>
</gene>
<dbReference type="InterPro" id="IPR051812">
    <property type="entry name" value="SPI_LacAB/RpiB"/>
</dbReference>
<evidence type="ECO:0000313" key="4">
    <source>
        <dbReference type="EMBL" id="MDI9241469.1"/>
    </source>
</evidence>
<dbReference type="RefSeq" id="WP_283229981.1">
    <property type="nucleotide sequence ID" value="NZ_JASGBQ010000003.1"/>
</dbReference>
<feature type="active site" description="Proton donor" evidence="3">
    <location>
        <position position="99"/>
    </location>
</feature>